<organism evidence="1 2">
    <name type="scientific">Populus alba x Populus x berolinensis</name>
    <dbReference type="NCBI Taxonomy" id="444605"/>
    <lineage>
        <taxon>Eukaryota</taxon>
        <taxon>Viridiplantae</taxon>
        <taxon>Streptophyta</taxon>
        <taxon>Embryophyta</taxon>
        <taxon>Tracheophyta</taxon>
        <taxon>Spermatophyta</taxon>
        <taxon>Magnoliopsida</taxon>
        <taxon>eudicotyledons</taxon>
        <taxon>Gunneridae</taxon>
        <taxon>Pentapetalae</taxon>
        <taxon>rosids</taxon>
        <taxon>fabids</taxon>
        <taxon>Malpighiales</taxon>
        <taxon>Salicaceae</taxon>
        <taxon>Saliceae</taxon>
        <taxon>Populus</taxon>
    </lineage>
</organism>
<proteinExistence type="predicted"/>
<name>A0AAD6QD79_9ROSI</name>
<keyword evidence="2" id="KW-1185">Reference proteome</keyword>
<evidence type="ECO:0000313" key="1">
    <source>
        <dbReference type="EMBL" id="KAJ6987864.1"/>
    </source>
</evidence>
<gene>
    <name evidence="1" type="ORF">NC653_020952</name>
</gene>
<protein>
    <submittedName>
        <fullName evidence="1">Uncharacterized protein</fullName>
    </submittedName>
</protein>
<reference evidence="1" key="1">
    <citation type="journal article" date="2023" name="Mol. Ecol. Resour.">
        <title>Chromosome-level genome assembly of a triploid poplar Populus alba 'Berolinensis'.</title>
        <authorList>
            <person name="Chen S."/>
            <person name="Yu Y."/>
            <person name="Wang X."/>
            <person name="Wang S."/>
            <person name="Zhang T."/>
            <person name="Zhou Y."/>
            <person name="He R."/>
            <person name="Meng N."/>
            <person name="Wang Y."/>
            <person name="Liu W."/>
            <person name="Liu Z."/>
            <person name="Liu J."/>
            <person name="Guo Q."/>
            <person name="Huang H."/>
            <person name="Sederoff R.R."/>
            <person name="Wang G."/>
            <person name="Qu G."/>
            <person name="Chen S."/>
        </authorList>
    </citation>
    <scope>NUCLEOTIDE SEQUENCE</scope>
    <source>
        <strain evidence="1">SC-2020</strain>
    </source>
</reference>
<dbReference type="Proteomes" id="UP001164929">
    <property type="component" value="Chromosome 8"/>
</dbReference>
<evidence type="ECO:0000313" key="2">
    <source>
        <dbReference type="Proteomes" id="UP001164929"/>
    </source>
</evidence>
<accession>A0AAD6QD79</accession>
<comment type="caution">
    <text evidence="1">The sequence shown here is derived from an EMBL/GenBank/DDBJ whole genome shotgun (WGS) entry which is preliminary data.</text>
</comment>
<sequence>MAREEESLSERNTRSLSFVKLMLVNRCWEDYREIFTPGTSSWRRMDASLPLEITSTNAHRVKTFGPSRTAKIRYGSKSLFTFDDNWIRLQRPFPVRSIHTGGILLVPLLELSETSWDLYYDMTENFQGSRGLMNSMIQACRSL</sequence>
<dbReference type="AlphaFoldDB" id="A0AAD6QD79"/>
<dbReference type="EMBL" id="JAQIZT010000008">
    <property type="protein sequence ID" value="KAJ6987864.1"/>
    <property type="molecule type" value="Genomic_DNA"/>
</dbReference>